<dbReference type="Pfam" id="PF00440">
    <property type="entry name" value="TetR_N"/>
    <property type="match status" value="1"/>
</dbReference>
<evidence type="ECO:0000313" key="6">
    <source>
        <dbReference type="EMBL" id="GIE72797.1"/>
    </source>
</evidence>
<dbReference type="Proteomes" id="UP000624709">
    <property type="component" value="Unassembled WGS sequence"/>
</dbReference>
<dbReference type="InterPro" id="IPR001647">
    <property type="entry name" value="HTH_TetR"/>
</dbReference>
<dbReference type="Gene3D" id="1.10.357.10">
    <property type="entry name" value="Tetracycline Repressor, domain 2"/>
    <property type="match status" value="1"/>
</dbReference>
<organism evidence="6 7">
    <name type="scientific">Actinoplanes palleronii</name>
    <dbReference type="NCBI Taxonomy" id="113570"/>
    <lineage>
        <taxon>Bacteria</taxon>
        <taxon>Bacillati</taxon>
        <taxon>Actinomycetota</taxon>
        <taxon>Actinomycetes</taxon>
        <taxon>Micromonosporales</taxon>
        <taxon>Micromonosporaceae</taxon>
        <taxon>Actinoplanes</taxon>
    </lineage>
</organism>
<dbReference type="PANTHER" id="PTHR30055">
    <property type="entry name" value="HTH-TYPE TRANSCRIPTIONAL REGULATOR RUTR"/>
    <property type="match status" value="1"/>
</dbReference>
<evidence type="ECO:0000256" key="4">
    <source>
        <dbReference type="PROSITE-ProRule" id="PRU00335"/>
    </source>
</evidence>
<evidence type="ECO:0000313" key="7">
    <source>
        <dbReference type="Proteomes" id="UP000624709"/>
    </source>
</evidence>
<evidence type="ECO:0000256" key="1">
    <source>
        <dbReference type="ARBA" id="ARBA00023015"/>
    </source>
</evidence>
<dbReference type="InterPro" id="IPR009057">
    <property type="entry name" value="Homeodomain-like_sf"/>
</dbReference>
<evidence type="ECO:0000259" key="5">
    <source>
        <dbReference type="PROSITE" id="PS50977"/>
    </source>
</evidence>
<sequence>MESAPSYRDANRARLRDSLVDAARELTVRHGWGRVRMADVAKAAGVSRQTVYNEFDGRDGLAQALAAREIERFTVAVRERLREHGADVRAAAHAAILHTLTEADQNPLVRSILAGAPDELLPFLTTRSDLLLSAAGAVIDEWAAASLPDADPGVVALAGESIVRLTVSHVVRPSADTATAASALAEVFVRLLR</sequence>
<evidence type="ECO:0000256" key="3">
    <source>
        <dbReference type="ARBA" id="ARBA00023163"/>
    </source>
</evidence>
<dbReference type="PRINTS" id="PR00455">
    <property type="entry name" value="HTHTETR"/>
</dbReference>
<dbReference type="InterPro" id="IPR040611">
    <property type="entry name" value="AlkX_C"/>
</dbReference>
<evidence type="ECO:0000256" key="2">
    <source>
        <dbReference type="ARBA" id="ARBA00023125"/>
    </source>
</evidence>
<keyword evidence="7" id="KW-1185">Reference proteome</keyword>
<dbReference type="SUPFAM" id="SSF46689">
    <property type="entry name" value="Homeodomain-like"/>
    <property type="match status" value="1"/>
</dbReference>
<dbReference type="PROSITE" id="PS50977">
    <property type="entry name" value="HTH_TETR_2"/>
    <property type="match status" value="1"/>
</dbReference>
<name>A0ABQ4BQ55_9ACTN</name>
<accession>A0ABQ4BQ55</accession>
<proteinExistence type="predicted"/>
<dbReference type="RefSeq" id="WP_203830484.1">
    <property type="nucleotide sequence ID" value="NZ_BAAATY010000054.1"/>
</dbReference>
<dbReference type="Pfam" id="PF18556">
    <property type="entry name" value="TetR_C_35"/>
    <property type="match status" value="1"/>
</dbReference>
<comment type="caution">
    <text evidence="6">The sequence shown here is derived from an EMBL/GenBank/DDBJ whole genome shotgun (WGS) entry which is preliminary data.</text>
</comment>
<dbReference type="InterPro" id="IPR050109">
    <property type="entry name" value="HTH-type_TetR-like_transc_reg"/>
</dbReference>
<protein>
    <submittedName>
        <fullName evidence="6">TetR family transcriptional regulator</fullName>
    </submittedName>
</protein>
<feature type="DNA-binding region" description="H-T-H motif" evidence="4">
    <location>
        <begin position="36"/>
        <end position="55"/>
    </location>
</feature>
<dbReference type="EMBL" id="BOMS01000158">
    <property type="protein sequence ID" value="GIE72797.1"/>
    <property type="molecule type" value="Genomic_DNA"/>
</dbReference>
<reference evidence="6 7" key="1">
    <citation type="submission" date="2021-01" db="EMBL/GenBank/DDBJ databases">
        <title>Whole genome shotgun sequence of Actinoplanes palleronii NBRC 14916.</title>
        <authorList>
            <person name="Komaki H."/>
            <person name="Tamura T."/>
        </authorList>
    </citation>
    <scope>NUCLEOTIDE SEQUENCE [LARGE SCALE GENOMIC DNA]</scope>
    <source>
        <strain evidence="6 7">NBRC 14916</strain>
    </source>
</reference>
<dbReference type="PANTHER" id="PTHR30055:SF234">
    <property type="entry name" value="HTH-TYPE TRANSCRIPTIONAL REGULATOR BETI"/>
    <property type="match status" value="1"/>
</dbReference>
<keyword evidence="1" id="KW-0805">Transcription regulation</keyword>
<keyword evidence="2 4" id="KW-0238">DNA-binding</keyword>
<feature type="domain" description="HTH tetR-type" evidence="5">
    <location>
        <begin position="13"/>
        <end position="73"/>
    </location>
</feature>
<gene>
    <name evidence="6" type="ORF">Apa02nite_089050</name>
</gene>
<keyword evidence="3" id="KW-0804">Transcription</keyword>